<proteinExistence type="predicted"/>
<feature type="region of interest" description="Disordered" evidence="1">
    <location>
        <begin position="1"/>
        <end position="22"/>
    </location>
</feature>
<dbReference type="EMBL" id="BKAJ01000197">
    <property type="protein sequence ID" value="GEP61034.1"/>
    <property type="molecule type" value="Genomic_DNA"/>
</dbReference>
<reference evidence="2 3" key="1">
    <citation type="submission" date="2019-07" db="EMBL/GenBank/DDBJ databases">
        <title>Whole genome shotgun sequence of Reyranella soli NBRC 108950.</title>
        <authorList>
            <person name="Hosoyama A."/>
            <person name="Uohara A."/>
            <person name="Ohji S."/>
            <person name="Ichikawa N."/>
        </authorList>
    </citation>
    <scope>NUCLEOTIDE SEQUENCE [LARGE SCALE GENOMIC DNA]</scope>
    <source>
        <strain evidence="2 3">NBRC 108950</strain>
    </source>
</reference>
<accession>A0A512NQ04</accession>
<keyword evidence="3" id="KW-1185">Reference proteome</keyword>
<dbReference type="AlphaFoldDB" id="A0A512NQ04"/>
<dbReference type="Proteomes" id="UP000321058">
    <property type="component" value="Unassembled WGS sequence"/>
</dbReference>
<gene>
    <name evidence="2" type="ORF">RSO01_82000</name>
</gene>
<organism evidence="2 3">
    <name type="scientific">Reyranella soli</name>
    <dbReference type="NCBI Taxonomy" id="1230389"/>
    <lineage>
        <taxon>Bacteria</taxon>
        <taxon>Pseudomonadati</taxon>
        <taxon>Pseudomonadota</taxon>
        <taxon>Alphaproteobacteria</taxon>
        <taxon>Hyphomicrobiales</taxon>
        <taxon>Reyranellaceae</taxon>
        <taxon>Reyranella</taxon>
    </lineage>
</organism>
<evidence type="ECO:0000313" key="2">
    <source>
        <dbReference type="EMBL" id="GEP61034.1"/>
    </source>
</evidence>
<name>A0A512NQ04_9HYPH</name>
<sequence>MRRGERLPPIRPNGHCRNSAVPEDVGEDRAVLSGRPFGCFTGSAQDAMAMIEAATEIGNSTDRVSKNSA</sequence>
<comment type="caution">
    <text evidence="2">The sequence shown here is derived from an EMBL/GenBank/DDBJ whole genome shotgun (WGS) entry which is preliminary data.</text>
</comment>
<evidence type="ECO:0000313" key="3">
    <source>
        <dbReference type="Proteomes" id="UP000321058"/>
    </source>
</evidence>
<evidence type="ECO:0000256" key="1">
    <source>
        <dbReference type="SAM" id="MobiDB-lite"/>
    </source>
</evidence>
<protein>
    <submittedName>
        <fullName evidence="2">Uncharacterized protein</fullName>
    </submittedName>
</protein>